<proteinExistence type="inferred from homology"/>
<dbReference type="SUPFAM" id="SSF56349">
    <property type="entry name" value="DNA breaking-rejoining enzymes"/>
    <property type="match status" value="1"/>
</dbReference>
<evidence type="ECO:0000259" key="7">
    <source>
        <dbReference type="PROSITE" id="PS51900"/>
    </source>
</evidence>
<reference evidence="8 9" key="1">
    <citation type="submission" date="2020-04" db="EMBL/GenBank/DDBJ databases">
        <title>Whole-genome sequencing of Vibrio spp. from China reveals different genetic environments of blaCTX-M-14 among diverse lineages.</title>
        <authorList>
            <person name="Zheng Z."/>
            <person name="Ye L."/>
            <person name="Chen S."/>
        </authorList>
    </citation>
    <scope>NUCLEOTIDE SEQUENCE [LARGE SCALE GENOMIC DNA]</scope>
    <source>
        <strain evidence="8 9">Vb1636</strain>
    </source>
</reference>
<evidence type="ECO:0000256" key="5">
    <source>
        <dbReference type="PROSITE-ProRule" id="PRU01248"/>
    </source>
</evidence>
<comment type="caution">
    <text evidence="8">The sequence shown here is derived from an EMBL/GenBank/DDBJ whole genome shotgun (WGS) entry which is preliminary data.</text>
</comment>
<dbReference type="GO" id="GO:0015074">
    <property type="term" value="P:DNA integration"/>
    <property type="evidence" value="ECO:0007669"/>
    <property type="project" value="UniProtKB-KW"/>
</dbReference>
<dbReference type="Proteomes" id="UP000565155">
    <property type="component" value="Unassembled WGS sequence"/>
</dbReference>
<evidence type="ECO:0000259" key="6">
    <source>
        <dbReference type="PROSITE" id="PS51898"/>
    </source>
</evidence>
<dbReference type="GO" id="GO:0003677">
    <property type="term" value="F:DNA binding"/>
    <property type="evidence" value="ECO:0007669"/>
    <property type="project" value="UniProtKB-UniRule"/>
</dbReference>
<keyword evidence="3 5" id="KW-0238">DNA-binding</keyword>
<evidence type="ECO:0000256" key="4">
    <source>
        <dbReference type="ARBA" id="ARBA00023172"/>
    </source>
</evidence>
<organism evidence="8 9">
    <name type="scientific">Vibrio alginolyticus</name>
    <dbReference type="NCBI Taxonomy" id="663"/>
    <lineage>
        <taxon>Bacteria</taxon>
        <taxon>Pseudomonadati</taxon>
        <taxon>Pseudomonadota</taxon>
        <taxon>Gammaproteobacteria</taxon>
        <taxon>Vibrionales</taxon>
        <taxon>Vibrionaceae</taxon>
        <taxon>Vibrio</taxon>
    </lineage>
</organism>
<dbReference type="AlphaFoldDB" id="A0A7Y0MYT9"/>
<dbReference type="InterPro" id="IPR011010">
    <property type="entry name" value="DNA_brk_join_enz"/>
</dbReference>
<dbReference type="Gene3D" id="1.10.150.130">
    <property type="match status" value="1"/>
</dbReference>
<dbReference type="Gene3D" id="1.10.443.10">
    <property type="entry name" value="Intergrase catalytic core"/>
    <property type="match status" value="1"/>
</dbReference>
<dbReference type="Pfam" id="PF00589">
    <property type="entry name" value="Phage_integrase"/>
    <property type="match status" value="1"/>
</dbReference>
<comment type="similarity">
    <text evidence="1">Belongs to the 'phage' integrase family.</text>
</comment>
<feature type="domain" description="Core-binding (CB)" evidence="7">
    <location>
        <begin position="61"/>
        <end position="136"/>
    </location>
</feature>
<keyword evidence="4" id="KW-0233">DNA recombination</keyword>
<dbReference type="InterPro" id="IPR010998">
    <property type="entry name" value="Integrase_recombinase_N"/>
</dbReference>
<dbReference type="PROSITE" id="PS51898">
    <property type="entry name" value="TYR_RECOMBINASE"/>
    <property type="match status" value="1"/>
</dbReference>
<dbReference type="CDD" id="cd00796">
    <property type="entry name" value="INT_Rci_Hp1_C"/>
    <property type="match status" value="1"/>
</dbReference>
<dbReference type="EMBL" id="JABCMA010000023">
    <property type="protein sequence ID" value="NMR75436.1"/>
    <property type="molecule type" value="Genomic_DNA"/>
</dbReference>
<dbReference type="RefSeq" id="WP_169628885.1">
    <property type="nucleotide sequence ID" value="NZ_JABCMA010000023.1"/>
</dbReference>
<protein>
    <submittedName>
        <fullName evidence="8">Tyrosine-type recombinase/integrase</fullName>
    </submittedName>
</protein>
<feature type="domain" description="Tyr recombinase" evidence="6">
    <location>
        <begin position="157"/>
        <end position="328"/>
    </location>
</feature>
<gene>
    <name evidence="8" type="ORF">HKB35_17615</name>
</gene>
<accession>A0A7Y0MYT9</accession>
<evidence type="ECO:0000256" key="1">
    <source>
        <dbReference type="ARBA" id="ARBA00008857"/>
    </source>
</evidence>
<sequence length="337" mass="38555">MATIQARKGKKGTTYRVEFMRGGSRFSKSFKLKKDAQLFVANVLANDDFAYSLTNHTLNSLKFSDALAQYLEQDNGRDQSKHQRLKYWLSVFKDKPVGKVTRQQVKAELKTLSESKAPATLNRYKAALSSFYRFLSEEYDIEHNPTKGIKQSAENNARTRFLSNKELPRLLDACKRSEWERLYLLVLLAITTGARRTELLTLTWDAINFQTKTAHLPETKNGEQRILTLTADAIAELMRFRQIGGYVFPHNRHQGAYFRNFDCHWREALQSAGIKDFRFHDLRHTCASLLAMNGASLLEIAQVLGHKSITMTQRYSHLCIEHKASLTDRVFGGIANG</sequence>
<name>A0A7Y0MYT9_VIBAL</name>
<evidence type="ECO:0000256" key="3">
    <source>
        <dbReference type="ARBA" id="ARBA00023125"/>
    </source>
</evidence>
<dbReference type="PANTHER" id="PTHR30349">
    <property type="entry name" value="PHAGE INTEGRASE-RELATED"/>
    <property type="match status" value="1"/>
</dbReference>
<evidence type="ECO:0000313" key="9">
    <source>
        <dbReference type="Proteomes" id="UP000565155"/>
    </source>
</evidence>
<dbReference type="GO" id="GO:0006310">
    <property type="term" value="P:DNA recombination"/>
    <property type="evidence" value="ECO:0007669"/>
    <property type="project" value="UniProtKB-KW"/>
</dbReference>
<dbReference type="InterPro" id="IPR002104">
    <property type="entry name" value="Integrase_catalytic"/>
</dbReference>
<evidence type="ECO:0000256" key="2">
    <source>
        <dbReference type="ARBA" id="ARBA00022908"/>
    </source>
</evidence>
<evidence type="ECO:0000313" key="8">
    <source>
        <dbReference type="EMBL" id="NMR75436.1"/>
    </source>
</evidence>
<dbReference type="InterPro" id="IPR050090">
    <property type="entry name" value="Tyrosine_recombinase_XerCD"/>
</dbReference>
<dbReference type="InterPro" id="IPR013762">
    <property type="entry name" value="Integrase-like_cat_sf"/>
</dbReference>
<keyword evidence="2" id="KW-0229">DNA integration</keyword>
<dbReference type="InterPro" id="IPR044068">
    <property type="entry name" value="CB"/>
</dbReference>
<dbReference type="PROSITE" id="PS51900">
    <property type="entry name" value="CB"/>
    <property type="match status" value="1"/>
</dbReference>
<dbReference type="PANTHER" id="PTHR30349:SF41">
    <property type="entry name" value="INTEGRASE_RECOMBINASE PROTEIN MJ0367-RELATED"/>
    <property type="match status" value="1"/>
</dbReference>